<evidence type="ECO:0000313" key="2">
    <source>
        <dbReference type="Proteomes" id="UP000714275"/>
    </source>
</evidence>
<comment type="caution">
    <text evidence="1">The sequence shown here is derived from an EMBL/GenBank/DDBJ whole genome shotgun (WGS) entry which is preliminary data.</text>
</comment>
<dbReference type="Gene3D" id="2.80.10.50">
    <property type="match status" value="1"/>
</dbReference>
<dbReference type="Proteomes" id="UP000714275">
    <property type="component" value="Unassembled WGS sequence"/>
</dbReference>
<dbReference type="InterPro" id="IPR035992">
    <property type="entry name" value="Ricin_B-like_lectins"/>
</dbReference>
<name>A0A9P6ZZB0_9AGAM</name>
<gene>
    <name evidence="1" type="ORF">EV702DRAFT_1267288</name>
</gene>
<accession>A0A9P6ZZB0</accession>
<proteinExistence type="predicted"/>
<dbReference type="SUPFAM" id="SSF50370">
    <property type="entry name" value="Ricin B-like lectins"/>
    <property type="match status" value="1"/>
</dbReference>
<organism evidence="1 2">
    <name type="scientific">Suillus placidus</name>
    <dbReference type="NCBI Taxonomy" id="48579"/>
    <lineage>
        <taxon>Eukaryota</taxon>
        <taxon>Fungi</taxon>
        <taxon>Dikarya</taxon>
        <taxon>Basidiomycota</taxon>
        <taxon>Agaricomycotina</taxon>
        <taxon>Agaricomycetes</taxon>
        <taxon>Agaricomycetidae</taxon>
        <taxon>Boletales</taxon>
        <taxon>Suillineae</taxon>
        <taxon>Suillaceae</taxon>
        <taxon>Suillus</taxon>
    </lineage>
</organism>
<keyword evidence="2" id="KW-1185">Reference proteome</keyword>
<evidence type="ECO:0000313" key="1">
    <source>
        <dbReference type="EMBL" id="KAG1779497.1"/>
    </source>
</evidence>
<sequence length="169" mass="18233">MLFALLFYNEALFKYYSNMTAPAIPTGSYVIMNAQTQTYLNVLGFQTDIVNSVGNHLGNDIWNVSSTESCGTTIQSYGTGALLSFDPANKADTPNGSVVTSNSIHSWSLEPNSAVPYAWNIVDMTTGNALVVQNNSVANGAQVLEECNFINTKCGAWFFIAKEPIPGTN</sequence>
<protein>
    <submittedName>
        <fullName evidence="1">Uncharacterized protein</fullName>
    </submittedName>
</protein>
<dbReference type="AlphaFoldDB" id="A0A9P6ZZB0"/>
<dbReference type="EMBL" id="JABBWD010000012">
    <property type="protein sequence ID" value="KAG1779497.1"/>
    <property type="molecule type" value="Genomic_DNA"/>
</dbReference>
<reference evidence="1" key="1">
    <citation type="journal article" date="2020" name="New Phytol.">
        <title>Comparative genomics reveals dynamic genome evolution in host specialist ectomycorrhizal fungi.</title>
        <authorList>
            <person name="Lofgren L.A."/>
            <person name="Nguyen N.H."/>
            <person name="Vilgalys R."/>
            <person name="Ruytinx J."/>
            <person name="Liao H.L."/>
            <person name="Branco S."/>
            <person name="Kuo A."/>
            <person name="LaButti K."/>
            <person name="Lipzen A."/>
            <person name="Andreopoulos W."/>
            <person name="Pangilinan J."/>
            <person name="Riley R."/>
            <person name="Hundley H."/>
            <person name="Na H."/>
            <person name="Barry K."/>
            <person name="Grigoriev I.V."/>
            <person name="Stajich J.E."/>
            <person name="Kennedy P.G."/>
        </authorList>
    </citation>
    <scope>NUCLEOTIDE SEQUENCE</scope>
    <source>
        <strain evidence="1">DOB743</strain>
    </source>
</reference>
<dbReference type="OrthoDB" id="2694847at2759"/>